<dbReference type="SUPFAM" id="SSF51735">
    <property type="entry name" value="NAD(P)-binding Rossmann-fold domains"/>
    <property type="match status" value="1"/>
</dbReference>
<dbReference type="GO" id="GO:0004029">
    <property type="term" value="F:aldehyde dehydrogenase (NAD+) activity"/>
    <property type="evidence" value="ECO:0007669"/>
    <property type="project" value="TreeGrafter"/>
</dbReference>
<sequence length="269" mass="30124">MNRSVAIMGCGWLGLPLALTFIEQGYKVYGTTTSEEKMKALEKVGIVPYTIKLSENGLEGPIGEVLENTEILIINIPPKLRGDNAENYVHKMKYLKTAVESSKIKKIIFISSTSVYGEDQGKITECTPPYPTTEAGAQLLVSEYLFRRIPGIVTTIIRFGGLIDKNRHPINMLSGKEGLRNGNYPVNLIHLNDCIGIITSIVNKQWWGETFNAAYPLHPPKKEYYQQIADQKGLISPKYDQNSSFSGKIIDSSRLILVKKYVFLTSIYN</sequence>
<comment type="caution">
    <text evidence="1">The sequence shown here is derived from an EMBL/GenBank/DDBJ whole genome shotgun (WGS) entry which is preliminary data.</text>
</comment>
<dbReference type="GO" id="GO:0005737">
    <property type="term" value="C:cytoplasm"/>
    <property type="evidence" value="ECO:0007669"/>
    <property type="project" value="TreeGrafter"/>
</dbReference>
<dbReference type="InterPro" id="IPR036291">
    <property type="entry name" value="NAD(P)-bd_dom_sf"/>
</dbReference>
<evidence type="ECO:0000313" key="1">
    <source>
        <dbReference type="EMBL" id="MRX64107.1"/>
    </source>
</evidence>
<evidence type="ECO:0000313" key="2">
    <source>
        <dbReference type="Proteomes" id="UP000443153"/>
    </source>
</evidence>
<dbReference type="Gene3D" id="3.40.50.720">
    <property type="entry name" value="NAD(P)-binding Rossmann-like Domain"/>
    <property type="match status" value="1"/>
</dbReference>
<dbReference type="RefSeq" id="WP_154365626.1">
    <property type="nucleotide sequence ID" value="NZ_WKJH01000005.1"/>
</dbReference>
<keyword evidence="2" id="KW-1185">Reference proteome</keyword>
<dbReference type="OrthoDB" id="751203at2"/>
<gene>
    <name evidence="1" type="ORF">GJ691_07980</name>
</gene>
<dbReference type="InterPro" id="IPR051783">
    <property type="entry name" value="NAD(P)-dependent_oxidoreduct"/>
</dbReference>
<proteinExistence type="predicted"/>
<dbReference type="AlphaFoldDB" id="A0A6I2MMQ3"/>
<reference evidence="1 2" key="1">
    <citation type="submission" date="2019-11" db="EMBL/GenBank/DDBJ databases">
        <title>Maribacter lutea sp. nov., a marine bacterium isolated from intertidal sand.</title>
        <authorList>
            <person name="Liu A."/>
        </authorList>
    </citation>
    <scope>NUCLEOTIDE SEQUENCE [LARGE SCALE GENOMIC DNA]</scope>
    <source>
        <strain evidence="1 2">RZ05</strain>
    </source>
</reference>
<dbReference type="Proteomes" id="UP000443153">
    <property type="component" value="Unassembled WGS sequence"/>
</dbReference>
<accession>A0A6I2MMQ3</accession>
<dbReference type="PANTHER" id="PTHR48079">
    <property type="entry name" value="PROTEIN YEEZ"/>
    <property type="match status" value="1"/>
</dbReference>
<name>A0A6I2MMQ3_9FLAO</name>
<dbReference type="EMBL" id="WKJH01000005">
    <property type="protein sequence ID" value="MRX64107.1"/>
    <property type="molecule type" value="Genomic_DNA"/>
</dbReference>
<dbReference type="PANTHER" id="PTHR48079:SF6">
    <property type="entry name" value="NAD(P)-BINDING DOMAIN-CONTAINING PROTEIN-RELATED"/>
    <property type="match status" value="1"/>
</dbReference>
<protein>
    <submittedName>
        <fullName evidence="1">NAD(P)H-binding protein</fullName>
    </submittedName>
</protein>
<organism evidence="1 2">
    <name type="scientific">Maribacter luteus</name>
    <dbReference type="NCBI Taxonomy" id="2594478"/>
    <lineage>
        <taxon>Bacteria</taxon>
        <taxon>Pseudomonadati</taxon>
        <taxon>Bacteroidota</taxon>
        <taxon>Flavobacteriia</taxon>
        <taxon>Flavobacteriales</taxon>
        <taxon>Flavobacteriaceae</taxon>
        <taxon>Maribacter</taxon>
    </lineage>
</organism>